<proteinExistence type="predicted"/>
<evidence type="ECO:0000313" key="3">
    <source>
        <dbReference type="Proteomes" id="UP000292702"/>
    </source>
</evidence>
<feature type="compositionally biased region" description="Polar residues" evidence="1">
    <location>
        <begin position="1007"/>
        <end position="1019"/>
    </location>
</feature>
<evidence type="ECO:0000313" key="2">
    <source>
        <dbReference type="EMBL" id="TCD70175.1"/>
    </source>
</evidence>
<gene>
    <name evidence="2" type="ORF">EIP91_004645</name>
</gene>
<dbReference type="EMBL" id="RWJN01000026">
    <property type="protein sequence ID" value="TCD70175.1"/>
    <property type="molecule type" value="Genomic_DNA"/>
</dbReference>
<feature type="region of interest" description="Disordered" evidence="1">
    <location>
        <begin position="1"/>
        <end position="132"/>
    </location>
</feature>
<reference evidence="2 3" key="1">
    <citation type="submission" date="2018-11" db="EMBL/GenBank/DDBJ databases">
        <title>Genome assembly of Steccherinum ochraceum LE-BIN_3174, the white-rot fungus of the Steccherinaceae family (The Residual Polyporoid clade, Polyporales, Basidiomycota).</title>
        <authorList>
            <person name="Fedorova T.V."/>
            <person name="Glazunova O.A."/>
            <person name="Landesman E.O."/>
            <person name="Moiseenko K.V."/>
            <person name="Psurtseva N.V."/>
            <person name="Savinova O.S."/>
            <person name="Shakhova N.V."/>
            <person name="Tyazhelova T.V."/>
            <person name="Vasina D.V."/>
        </authorList>
    </citation>
    <scope>NUCLEOTIDE SEQUENCE [LARGE SCALE GENOMIC DNA]</scope>
    <source>
        <strain evidence="2 3">LE-BIN_3174</strain>
    </source>
</reference>
<feature type="region of interest" description="Disordered" evidence="1">
    <location>
        <begin position="159"/>
        <end position="314"/>
    </location>
</feature>
<feature type="compositionally biased region" description="Polar residues" evidence="1">
    <location>
        <begin position="160"/>
        <end position="174"/>
    </location>
</feature>
<keyword evidence="3" id="KW-1185">Reference proteome</keyword>
<feature type="compositionally biased region" description="Low complexity" evidence="1">
    <location>
        <begin position="874"/>
        <end position="893"/>
    </location>
</feature>
<feature type="region of interest" description="Disordered" evidence="1">
    <location>
        <begin position="756"/>
        <end position="1019"/>
    </location>
</feature>
<evidence type="ECO:0000256" key="1">
    <source>
        <dbReference type="SAM" id="MobiDB-lite"/>
    </source>
</evidence>
<feature type="region of interest" description="Disordered" evidence="1">
    <location>
        <begin position="496"/>
        <end position="585"/>
    </location>
</feature>
<feature type="compositionally biased region" description="Polar residues" evidence="1">
    <location>
        <begin position="457"/>
        <end position="469"/>
    </location>
</feature>
<sequence>MHRRPFAGNKQRPLSAIFIGSLDSTSTPPDLPVLPEPPSPSGSSNRSGLPSPPATNSTGSGSVGEDLDTATEGSLRRKSSSLVYPRPDMPHGAHERTGGIRRMSFNEDEDDIYENDEEHTARLSLDNQRSPKLVPGDNISAIKRAANLAERNRAVINRLSALSRTGSPVPSKSKSPFTTPNAPSPAASSSTKPRAPSRASQPLSNLQTEVHYSGSETERDARNGYGHTYSSSDSMSATPTSTYSEIRPSDYVRPRQLSAPDSPAKAMQSASRSNRQKDRDRSRGSSPGPSRTPRKRVSVAMTPSDYRYLDESDNEQEDVAMAALAAIASSRRSPADGSGGKKRPTLPREFREKDRRSLDGRPDPPSTPRRNREREREREREQRSPSPVRSPRSSVAFLADPTSPRRPGAARYSTVRDLTRKHQTRWMSEDLSAPLDDGDAAGRTNGSGRRQGHRAGSSDSPLTTGNGRTLLSEGLRAAGLTKRKEAGEDVFANASAAQATVPRRTRSTGAGSILHGSEVDSPTQGAAPGRVNEGVGPPSRSADPRTPAYPQRSDRSVTYSGGARPGTSMAALHSDPPLRSSASGLRTYRSTYGLDRDGGMQDDLARQDRAYSSPFAPVRSTPAPPPISAMGGSHDAHAEHRRLMMESLSMFESQLSRLPPMGQTTTTTVPEVFQNTQHLVHMMDKLNIMLKASTNKALEAQIDHEVSDFAGMTTAEVIATIGMEHRDNLRLSDEVVRTMTAFLLSVGKLLRDTTTAREQQHLRTVSLPEEEVARRSTPETSTLSIDRRSSDGRRSRETRHSWEHGQGVQRMTSLERNPNGRGGSTNMSRTTSSSDHSYDGGVEGTPQTVRNVTTNLASSSSSRRPYTPRENHRLSSQSVSLSQSQLAALEQESPGGYEPSPTPASRQLGGRLEHGRALPQLSIPPSLSTLPSESLLRRSTNSATSASTTSTDKSANRRKVSASSIHTIRAEPSTPLMPITKGGSATTAVTTHTVSNSPDDGPIGLQRSESTSSVRTNGVTFSRPSTISVSTLSGLQQQRAEHSSLARIRTASGSADVGDPMNIRSPMSGSETERPRTVAVRGRTSLEGRGSTPESNGRGSQASTLVQSRRERRRTITEIFS</sequence>
<feature type="compositionally biased region" description="Basic and acidic residues" evidence="1">
    <location>
        <begin position="785"/>
        <end position="803"/>
    </location>
</feature>
<feature type="compositionally biased region" description="Polar residues" evidence="1">
    <location>
        <begin position="845"/>
        <end position="857"/>
    </location>
</feature>
<dbReference type="Proteomes" id="UP000292702">
    <property type="component" value="Unassembled WGS sequence"/>
</dbReference>
<feature type="compositionally biased region" description="Pro residues" evidence="1">
    <location>
        <begin position="29"/>
        <end position="40"/>
    </location>
</feature>
<organism evidence="2 3">
    <name type="scientific">Steccherinum ochraceum</name>
    <dbReference type="NCBI Taxonomy" id="92696"/>
    <lineage>
        <taxon>Eukaryota</taxon>
        <taxon>Fungi</taxon>
        <taxon>Dikarya</taxon>
        <taxon>Basidiomycota</taxon>
        <taxon>Agaricomycotina</taxon>
        <taxon>Agaricomycetes</taxon>
        <taxon>Polyporales</taxon>
        <taxon>Steccherinaceae</taxon>
        <taxon>Steccherinum</taxon>
    </lineage>
</organism>
<feature type="region of interest" description="Disordered" evidence="1">
    <location>
        <begin position="614"/>
        <end position="633"/>
    </location>
</feature>
<feature type="compositionally biased region" description="Polar residues" evidence="1">
    <location>
        <begin position="1092"/>
        <end position="1107"/>
    </location>
</feature>
<feature type="compositionally biased region" description="Low complexity" evidence="1">
    <location>
        <begin position="982"/>
        <end position="995"/>
    </location>
</feature>
<feature type="compositionally biased region" description="Acidic residues" evidence="1">
    <location>
        <begin position="106"/>
        <end position="117"/>
    </location>
</feature>
<feature type="compositionally biased region" description="Low complexity" evidence="1">
    <location>
        <begin position="175"/>
        <end position="200"/>
    </location>
</feature>
<feature type="compositionally biased region" description="Low complexity" evidence="1">
    <location>
        <begin position="228"/>
        <end position="242"/>
    </location>
</feature>
<accession>A0A4R0RUC9</accession>
<feature type="compositionally biased region" description="Polar residues" evidence="1">
    <location>
        <begin position="824"/>
        <end position="835"/>
    </location>
</feature>
<dbReference type="STRING" id="92696.A0A4R0RUC9"/>
<name>A0A4R0RUC9_9APHY</name>
<comment type="caution">
    <text evidence="2">The sequence shown here is derived from an EMBL/GenBank/DDBJ whole genome shotgun (WGS) entry which is preliminary data.</text>
</comment>
<protein>
    <submittedName>
        <fullName evidence="2">Uncharacterized protein</fullName>
    </submittedName>
</protein>
<feature type="compositionally biased region" description="Low complexity" evidence="1">
    <location>
        <begin position="918"/>
        <end position="951"/>
    </location>
</feature>
<feature type="compositionally biased region" description="Basic and acidic residues" evidence="1">
    <location>
        <begin position="370"/>
        <end position="383"/>
    </location>
</feature>
<dbReference type="AlphaFoldDB" id="A0A4R0RUC9"/>
<feature type="compositionally biased region" description="Low complexity" evidence="1">
    <location>
        <begin position="384"/>
        <end position="394"/>
    </location>
</feature>
<dbReference type="OrthoDB" id="3358078at2759"/>
<feature type="compositionally biased region" description="Basic and acidic residues" evidence="1">
    <location>
        <begin position="88"/>
        <end position="98"/>
    </location>
</feature>
<feature type="compositionally biased region" description="Basic and acidic residues" evidence="1">
    <location>
        <begin position="346"/>
        <end position="362"/>
    </location>
</feature>
<feature type="compositionally biased region" description="Polar residues" evidence="1">
    <location>
        <begin position="201"/>
        <end position="210"/>
    </location>
</feature>
<feature type="region of interest" description="Disordered" evidence="1">
    <location>
        <begin position="328"/>
        <end position="476"/>
    </location>
</feature>
<feature type="region of interest" description="Disordered" evidence="1">
    <location>
        <begin position="1038"/>
        <end position="1121"/>
    </location>
</feature>